<sequence length="56" mass="6366">MSTPPVAERDRHAILCGACGSELTIVEYVAVVRCPTCDSPFNERCRLHHDLYFETR</sequence>
<evidence type="ECO:0008006" key="3">
    <source>
        <dbReference type="Google" id="ProtNLM"/>
    </source>
</evidence>
<dbReference type="RefSeq" id="WP_260724026.1">
    <property type="nucleotide sequence ID" value="NZ_BAAABS010000052.1"/>
</dbReference>
<name>A0ABY5Z2J4_9ACTN</name>
<organism evidence="1 2">
    <name type="scientific">Dactylosporangium roseum</name>
    <dbReference type="NCBI Taxonomy" id="47989"/>
    <lineage>
        <taxon>Bacteria</taxon>
        <taxon>Bacillati</taxon>
        <taxon>Actinomycetota</taxon>
        <taxon>Actinomycetes</taxon>
        <taxon>Micromonosporales</taxon>
        <taxon>Micromonosporaceae</taxon>
        <taxon>Dactylosporangium</taxon>
    </lineage>
</organism>
<proteinExistence type="predicted"/>
<keyword evidence="2" id="KW-1185">Reference proteome</keyword>
<accession>A0ABY5Z2J4</accession>
<evidence type="ECO:0000313" key="2">
    <source>
        <dbReference type="Proteomes" id="UP001058271"/>
    </source>
</evidence>
<dbReference type="EMBL" id="CP073721">
    <property type="protein sequence ID" value="UWZ34694.1"/>
    <property type="molecule type" value="Genomic_DNA"/>
</dbReference>
<gene>
    <name evidence="1" type="ORF">Drose_26235</name>
</gene>
<dbReference type="Proteomes" id="UP001058271">
    <property type="component" value="Chromosome"/>
</dbReference>
<reference evidence="1" key="1">
    <citation type="submission" date="2021-04" db="EMBL/GenBank/DDBJ databases">
        <title>Biosynthetic gene clusters of Dactylosporangioum roseum.</title>
        <authorList>
            <person name="Hartkoorn R.C."/>
            <person name="Beaudoing E."/>
            <person name="Hot D."/>
            <person name="Moureu S."/>
        </authorList>
    </citation>
    <scope>NUCLEOTIDE SEQUENCE</scope>
    <source>
        <strain evidence="1">NRRL B-16295</strain>
    </source>
</reference>
<evidence type="ECO:0000313" key="1">
    <source>
        <dbReference type="EMBL" id="UWZ34694.1"/>
    </source>
</evidence>
<protein>
    <recommendedName>
        <fullName evidence="3">Small CPxCG-related zinc finger protein</fullName>
    </recommendedName>
</protein>